<evidence type="ECO:0000259" key="1">
    <source>
        <dbReference type="Pfam" id="PF13776"/>
    </source>
</evidence>
<dbReference type="InterPro" id="IPR025230">
    <property type="entry name" value="DUF4172"/>
</dbReference>
<sequence length="90" mass="10237">MLKEIISNISGNDLLKAQISALEDEIISSSLIEGERLKRSSIHSSVKKRLDENFDWLADTHATRYSDNQVLLILEANLNKTPMNFERLHG</sequence>
<gene>
    <name evidence="2" type="ORF">KIC69_10715</name>
</gene>
<accession>A0A9E1F3L0</accession>
<comment type="caution">
    <text evidence="2">The sequence shown here is derived from an EMBL/GenBank/DDBJ whole genome shotgun (WGS) entry which is preliminary data.</text>
</comment>
<proteinExistence type="predicted"/>
<dbReference type="EMBL" id="JAHAKR010000698">
    <property type="protein sequence ID" value="MBS5831275.1"/>
    <property type="molecule type" value="Genomic_DNA"/>
</dbReference>
<dbReference type="Proteomes" id="UP000824019">
    <property type="component" value="Unassembled WGS sequence"/>
</dbReference>
<name>A0A9E1F3L0_9BACT</name>
<dbReference type="AlphaFoldDB" id="A0A9E1F3L0"/>
<reference evidence="2" key="1">
    <citation type="submission" date="2021-02" db="EMBL/GenBank/DDBJ databases">
        <title>Infant gut strain persistence is associated with maternal origin, phylogeny, and functional potential including surface adhesion and iron acquisition.</title>
        <authorList>
            <person name="Lou Y.C."/>
        </authorList>
    </citation>
    <scope>NUCLEOTIDE SEQUENCE</scope>
    <source>
        <strain evidence="2">L3_101_000G1_dasL3_101_000G1_concoct_7_sub</strain>
    </source>
</reference>
<dbReference type="RefSeq" id="WP_081327374.1">
    <property type="nucleotide sequence ID" value="NZ_JALMFU010000001.1"/>
</dbReference>
<dbReference type="Pfam" id="PF13776">
    <property type="entry name" value="DUF4172"/>
    <property type="match status" value="1"/>
</dbReference>
<protein>
    <submittedName>
        <fullName evidence="2">DUF4172 domain-containing protein</fullName>
    </submittedName>
</protein>
<evidence type="ECO:0000313" key="3">
    <source>
        <dbReference type="Proteomes" id="UP000824019"/>
    </source>
</evidence>
<organism evidence="2 3">
    <name type="scientific">Campylobacter concisus</name>
    <dbReference type="NCBI Taxonomy" id="199"/>
    <lineage>
        <taxon>Bacteria</taxon>
        <taxon>Pseudomonadati</taxon>
        <taxon>Campylobacterota</taxon>
        <taxon>Epsilonproteobacteria</taxon>
        <taxon>Campylobacterales</taxon>
        <taxon>Campylobacteraceae</taxon>
        <taxon>Campylobacter</taxon>
    </lineage>
</organism>
<evidence type="ECO:0000313" key="2">
    <source>
        <dbReference type="EMBL" id="MBS5831275.1"/>
    </source>
</evidence>
<feature type="domain" description="DUF4172" evidence="1">
    <location>
        <begin position="9"/>
        <end position="50"/>
    </location>
</feature>